<comment type="caution">
    <text evidence="2">The sequence shown here is derived from an EMBL/GenBank/DDBJ whole genome shotgun (WGS) entry which is preliminary data.</text>
</comment>
<feature type="compositionally biased region" description="Basic and acidic residues" evidence="1">
    <location>
        <begin position="143"/>
        <end position="152"/>
    </location>
</feature>
<reference evidence="2" key="1">
    <citation type="submission" date="2018-04" db="EMBL/GenBank/DDBJ databases">
        <title>Whole genome sequencing of Hypsizygus marmoreus.</title>
        <authorList>
            <person name="Choi I.-G."/>
            <person name="Min B."/>
            <person name="Kim J.-G."/>
            <person name="Kim S."/>
            <person name="Oh Y.-L."/>
            <person name="Kong W.-S."/>
            <person name="Park H."/>
            <person name="Jeong J."/>
            <person name="Song E.-S."/>
        </authorList>
    </citation>
    <scope>NUCLEOTIDE SEQUENCE [LARGE SCALE GENOMIC DNA]</scope>
    <source>
        <strain evidence="2">51987-8</strain>
    </source>
</reference>
<feature type="compositionally biased region" description="Polar residues" evidence="1">
    <location>
        <begin position="323"/>
        <end position="334"/>
    </location>
</feature>
<evidence type="ECO:0000313" key="2">
    <source>
        <dbReference type="EMBL" id="RDB27582.1"/>
    </source>
</evidence>
<dbReference type="InParanoid" id="A0A369K1W5"/>
<proteinExistence type="predicted"/>
<organism evidence="2 3">
    <name type="scientific">Hypsizygus marmoreus</name>
    <name type="common">White beech mushroom</name>
    <name type="synonym">Agaricus marmoreus</name>
    <dbReference type="NCBI Taxonomy" id="39966"/>
    <lineage>
        <taxon>Eukaryota</taxon>
        <taxon>Fungi</taxon>
        <taxon>Dikarya</taxon>
        <taxon>Basidiomycota</taxon>
        <taxon>Agaricomycotina</taxon>
        <taxon>Agaricomycetes</taxon>
        <taxon>Agaricomycetidae</taxon>
        <taxon>Agaricales</taxon>
        <taxon>Tricholomatineae</taxon>
        <taxon>Lyophyllaceae</taxon>
        <taxon>Hypsizygus</taxon>
    </lineage>
</organism>
<dbReference type="EMBL" id="LUEZ02000015">
    <property type="protein sequence ID" value="RDB27582.1"/>
    <property type="molecule type" value="Genomic_DNA"/>
</dbReference>
<evidence type="ECO:0000256" key="1">
    <source>
        <dbReference type="SAM" id="MobiDB-lite"/>
    </source>
</evidence>
<dbReference type="AlphaFoldDB" id="A0A369K1W5"/>
<dbReference type="Proteomes" id="UP000076154">
    <property type="component" value="Unassembled WGS sequence"/>
</dbReference>
<evidence type="ECO:0000313" key="3">
    <source>
        <dbReference type="Proteomes" id="UP000076154"/>
    </source>
</evidence>
<dbReference type="OrthoDB" id="10675728at2759"/>
<feature type="compositionally biased region" description="Basic residues" evidence="1">
    <location>
        <begin position="76"/>
        <end position="86"/>
    </location>
</feature>
<dbReference type="GO" id="GO:0004347">
    <property type="term" value="F:glucose-6-phosphate isomerase activity"/>
    <property type="evidence" value="ECO:0007669"/>
    <property type="project" value="InterPro"/>
</dbReference>
<dbReference type="InterPro" id="IPR023096">
    <property type="entry name" value="G6P_Isomerase_C"/>
</dbReference>
<accession>A0A369K1W5</accession>
<feature type="compositionally biased region" description="Low complexity" evidence="1">
    <location>
        <begin position="297"/>
        <end position="309"/>
    </location>
</feature>
<feature type="region of interest" description="Disordered" evidence="1">
    <location>
        <begin position="291"/>
        <end position="335"/>
    </location>
</feature>
<protein>
    <submittedName>
        <fullName evidence="2">Uncharacterized protein</fullName>
    </submittedName>
</protein>
<feature type="region of interest" description="Disordered" evidence="1">
    <location>
        <begin position="74"/>
        <end position="154"/>
    </location>
</feature>
<sequence>MGVELGKVLAKNILHSLKSSEDIKGQYSSLIIPSFKPISIDLVTTSCVGLAAAKKTCRGHLPIACNQHLILEPAPHPRKIQRRRYRTTPQRTRTEQREQKSRSLAFARSKTRKSQQACRRNVVALVHTESDADTHHKAPTASDSERSADGGRARQSCAPAHVIYLRYTKRQLPKLYSSPQLISRFGGLVYRLMTFNEMGTSPCVEEKMEACVACFETPQRFLHRRRYHQRRPTYPPLILQRIHIYILGVFYIHGAHDALDVLCTVDWQIHEPHLTTAQIMVHRFPVPVHTHNHNKHNPTTTHSNPTPTTRLQMSATPAPAQAPSRSPTALSSPPIQAKRIHRPALAYNNDWGMDNMDVGVQIMERLWERLWEPLHGLGNVYAGIHGVHMARLMRMMSGVWVVVWK</sequence>
<feature type="compositionally biased region" description="Basic and acidic residues" evidence="1">
    <location>
        <begin position="92"/>
        <end position="101"/>
    </location>
</feature>
<keyword evidence="3" id="KW-1185">Reference proteome</keyword>
<name>A0A369K1W5_HYPMA</name>
<gene>
    <name evidence="2" type="ORF">Hypma_003881</name>
</gene>
<dbReference type="GO" id="GO:0006096">
    <property type="term" value="P:glycolytic process"/>
    <property type="evidence" value="ECO:0007669"/>
    <property type="project" value="InterPro"/>
</dbReference>
<dbReference type="Gene3D" id="1.10.1390.10">
    <property type="match status" value="1"/>
</dbReference>